<organism evidence="1">
    <name type="scientific">Waddlia chondrophila 2032/99</name>
    <dbReference type="NCBI Taxonomy" id="765953"/>
    <lineage>
        <taxon>Bacteria</taxon>
        <taxon>Pseudomonadati</taxon>
        <taxon>Chlamydiota</taxon>
        <taxon>Chlamydiia</taxon>
        <taxon>Parachlamydiales</taxon>
        <taxon>Waddliaceae</taxon>
        <taxon>Waddlia</taxon>
    </lineage>
</organism>
<protein>
    <submittedName>
        <fullName evidence="1">Uncharacterized protein</fullName>
    </submittedName>
</protein>
<reference evidence="1" key="1">
    <citation type="submission" date="2011-05" db="EMBL/GenBank/DDBJ databases">
        <title>Unity in variety -- the pan-genome of the Chlamydiae.</title>
        <authorList>
            <person name="Collingro A."/>
            <person name="Tischler P."/>
            <person name="Weinmaier T."/>
            <person name="Penz T."/>
            <person name="Heinz E."/>
            <person name="Brunham R.C."/>
            <person name="Read T.D."/>
            <person name="Bavoil P.M."/>
            <person name="Sachse K."/>
            <person name="Kahane S."/>
            <person name="Friedman M.G."/>
            <person name="Rattei T."/>
            <person name="Myers G.S.A."/>
            <person name="Horn M."/>
        </authorList>
    </citation>
    <scope>NUCLEOTIDE SEQUENCE</scope>
    <source>
        <strain evidence="1">2032/99</strain>
    </source>
</reference>
<accession>F8LBW3</accession>
<dbReference type="EMBL" id="FR872644">
    <property type="protein sequence ID" value="CCB90977.1"/>
    <property type="molecule type" value="Genomic_DNA"/>
</dbReference>
<proteinExistence type="predicted"/>
<dbReference type="AlphaFoldDB" id="F8LBW3"/>
<evidence type="ECO:0000313" key="1">
    <source>
        <dbReference type="EMBL" id="CCB90977.1"/>
    </source>
</evidence>
<gene>
    <name evidence="1" type="ORF">WCH_AZ07230</name>
</gene>
<sequence>MTIKNLFNQLTSYLCPPTEHVYSSLYDSLCDVQTALDQQRNFQEVRQDGIEQLAEKLNGIVDEVIKVESSSSFDQDDLHKLYEFSGSLLTIDPVNAALWERLAKPVQEFICSLHPLFQPPTDKIDLAMRIPRASRLGKGETKTLMFGDRHIFRATFLKTSFSRLSFSIAKQKDLKLKATASLDSRIQEKVQEYTAHLPYGINIFFHIDKLLKTIRQFGNQPNLKVQIVSQLTHQLFIAKQTYLNMMLHAVGMPAKYPLEYALQGEWIIEPRETSESPQKIADQIAQFLILEKTLGIYLLGDSESVLDPEQTALFEVKENLLYCSIPRKRIEFLRMPFEQRLKKVNDFLAQSHPDFARCIPQIEEAVGKVPSPNKIIEMIREGFASGRLERDHPLNTAIVSVCLQLPEAFFSPPIEWDQFQSPKDFFLYCKLQLETSGKSLEIPEQQTFLQEHLILISAWPEDNPEEKQLRLEKLLFENLAQFQKRRIASIIKNALKN</sequence>
<name>F8LBW3_9BACT</name>